<keyword evidence="2" id="KW-1185">Reference proteome</keyword>
<dbReference type="RefSeq" id="WP_329356971.1">
    <property type="nucleotide sequence ID" value="NZ_CP109490.1"/>
</dbReference>
<gene>
    <name evidence="1" type="ORF">OG367_20835</name>
</gene>
<evidence type="ECO:0000313" key="2">
    <source>
        <dbReference type="Proteomes" id="UP001431926"/>
    </source>
</evidence>
<protein>
    <submittedName>
        <fullName evidence="1">Uncharacterized protein</fullName>
    </submittedName>
</protein>
<reference evidence="1" key="1">
    <citation type="submission" date="2022-10" db="EMBL/GenBank/DDBJ databases">
        <title>The complete genomes of actinobacterial strains from the NBC collection.</title>
        <authorList>
            <person name="Joergensen T.S."/>
            <person name="Alvarez Arevalo M."/>
            <person name="Sterndorff E.B."/>
            <person name="Faurdal D."/>
            <person name="Vuksanovic O."/>
            <person name="Mourched A.-S."/>
            <person name="Charusanti P."/>
            <person name="Shaw S."/>
            <person name="Blin K."/>
            <person name="Weber T."/>
        </authorList>
    </citation>
    <scope>NUCLEOTIDE SEQUENCE</scope>
    <source>
        <strain evidence="1">NBC_01436</strain>
    </source>
</reference>
<dbReference type="Proteomes" id="UP001431926">
    <property type="component" value="Chromosome"/>
</dbReference>
<proteinExistence type="predicted"/>
<dbReference type="EMBL" id="CP109491">
    <property type="protein sequence ID" value="WUX38535.1"/>
    <property type="molecule type" value="Genomic_DNA"/>
</dbReference>
<organism evidence="1 2">
    <name type="scientific">Streptomyces anulatus</name>
    <name type="common">Streptomyces chrysomallus</name>
    <dbReference type="NCBI Taxonomy" id="1892"/>
    <lineage>
        <taxon>Bacteria</taxon>
        <taxon>Bacillati</taxon>
        <taxon>Actinomycetota</taxon>
        <taxon>Actinomycetes</taxon>
        <taxon>Kitasatosporales</taxon>
        <taxon>Streptomycetaceae</taxon>
        <taxon>Streptomyces</taxon>
    </lineage>
</organism>
<accession>A0ABZ1ZJB5</accession>
<name>A0ABZ1ZJB5_STRAQ</name>
<sequence>MSKPNKKRYKLSEVKAQYTEAVGGDVVEFETDKGDVLTFPHPLFADDDWSTAVDDAETSRDKAVAILGTEQYETYTAAGHADGDIGLLFLAVQQDMQGQIKKRPTRS</sequence>
<evidence type="ECO:0000313" key="1">
    <source>
        <dbReference type="EMBL" id="WUX38535.1"/>
    </source>
</evidence>